<accession>A0A0E0DCV8</accession>
<evidence type="ECO:0000313" key="4">
    <source>
        <dbReference type="Proteomes" id="UP000008021"/>
    </source>
</evidence>
<dbReference type="GO" id="GO:0035336">
    <property type="term" value="P:long-chain fatty-acyl-CoA metabolic process"/>
    <property type="evidence" value="ECO:0007669"/>
    <property type="project" value="TreeGrafter"/>
</dbReference>
<reference evidence="3" key="1">
    <citation type="submission" date="2015-04" db="UniProtKB">
        <authorList>
            <consortium name="EnsemblPlants"/>
        </authorList>
    </citation>
    <scope>IDENTIFICATION</scope>
</reference>
<evidence type="ECO:0000313" key="3">
    <source>
        <dbReference type="EnsemblPlants" id="OMERI04G08000.2"/>
    </source>
</evidence>
<proteinExistence type="inferred from homology"/>
<dbReference type="GO" id="GO:0080019">
    <property type="term" value="F:alcohol-forming very long-chain fatty acyl-CoA reductase activity"/>
    <property type="evidence" value="ECO:0007669"/>
    <property type="project" value="InterPro"/>
</dbReference>
<evidence type="ECO:0000256" key="1">
    <source>
        <dbReference type="RuleBase" id="RU363097"/>
    </source>
</evidence>
<dbReference type="CDD" id="cd05236">
    <property type="entry name" value="FAR-N_SDR_e"/>
    <property type="match status" value="1"/>
</dbReference>
<keyword evidence="4" id="KW-1185">Reference proteome</keyword>
<keyword evidence="1" id="KW-0560">Oxidoreductase</keyword>
<protein>
    <recommendedName>
        <fullName evidence="1">Fatty acyl-CoA reductase</fullName>
        <ecNumber evidence="1">1.2.1.84</ecNumber>
    </recommendedName>
</protein>
<name>A0A0E0DCV8_9ORYZ</name>
<dbReference type="SUPFAM" id="SSF51735">
    <property type="entry name" value="NAD(P)-binding Rossmann-fold domains"/>
    <property type="match status" value="2"/>
</dbReference>
<dbReference type="Proteomes" id="UP000008021">
    <property type="component" value="Chromosome 4"/>
</dbReference>
<keyword evidence="1" id="KW-0443">Lipid metabolism</keyword>
<dbReference type="EnsemblPlants" id="OMERI04G08000.2">
    <property type="protein sequence ID" value="OMERI04G08000.2"/>
    <property type="gene ID" value="OMERI04G08000"/>
</dbReference>
<comment type="catalytic activity">
    <reaction evidence="1">
        <text>a long-chain fatty acyl-CoA + 2 NADPH + 2 H(+) = a long-chain primary fatty alcohol + 2 NADP(+) + CoA</text>
        <dbReference type="Rhea" id="RHEA:52716"/>
        <dbReference type="ChEBI" id="CHEBI:15378"/>
        <dbReference type="ChEBI" id="CHEBI:57287"/>
        <dbReference type="ChEBI" id="CHEBI:57783"/>
        <dbReference type="ChEBI" id="CHEBI:58349"/>
        <dbReference type="ChEBI" id="CHEBI:77396"/>
        <dbReference type="ChEBI" id="CHEBI:83139"/>
        <dbReference type="EC" id="1.2.1.84"/>
    </reaction>
</comment>
<comment type="function">
    <text evidence="1">Catalyzes the reduction of fatty acyl-CoA to fatty alcohols.</text>
</comment>
<evidence type="ECO:0000259" key="2">
    <source>
        <dbReference type="Pfam" id="PF07993"/>
    </source>
</evidence>
<dbReference type="InterPro" id="IPR036291">
    <property type="entry name" value="NAD(P)-bd_dom_sf"/>
</dbReference>
<dbReference type="AlphaFoldDB" id="A0A0E0DCV8"/>
<dbReference type="Pfam" id="PF07993">
    <property type="entry name" value="NAD_binding_4"/>
    <property type="match status" value="2"/>
</dbReference>
<dbReference type="PANTHER" id="PTHR11011:SF57">
    <property type="entry name" value="FATTY ACYL-COA REDUCTASE"/>
    <property type="match status" value="1"/>
</dbReference>
<keyword evidence="1" id="KW-0521">NADP</keyword>
<dbReference type="Gene3D" id="3.40.50.720">
    <property type="entry name" value="NAD(P)-binding Rossmann-like Domain"/>
    <property type="match status" value="3"/>
</dbReference>
<dbReference type="eggNOG" id="KOG1221">
    <property type="taxonomic scope" value="Eukaryota"/>
</dbReference>
<organism evidence="3">
    <name type="scientific">Oryza meridionalis</name>
    <dbReference type="NCBI Taxonomy" id="40149"/>
    <lineage>
        <taxon>Eukaryota</taxon>
        <taxon>Viridiplantae</taxon>
        <taxon>Streptophyta</taxon>
        <taxon>Embryophyta</taxon>
        <taxon>Tracheophyta</taxon>
        <taxon>Spermatophyta</taxon>
        <taxon>Magnoliopsida</taxon>
        <taxon>Liliopsida</taxon>
        <taxon>Poales</taxon>
        <taxon>Poaceae</taxon>
        <taxon>BOP clade</taxon>
        <taxon>Oryzoideae</taxon>
        <taxon>Oryzeae</taxon>
        <taxon>Oryzinae</taxon>
        <taxon>Oryza</taxon>
    </lineage>
</organism>
<dbReference type="InterPro" id="IPR026055">
    <property type="entry name" value="FAR"/>
</dbReference>
<reference evidence="3" key="2">
    <citation type="submission" date="2018-05" db="EMBL/GenBank/DDBJ databases">
        <title>OmerRS3 (Oryza meridionalis Reference Sequence Version 3).</title>
        <authorList>
            <person name="Zhang J."/>
            <person name="Kudrna D."/>
            <person name="Lee S."/>
            <person name="Talag J."/>
            <person name="Welchert J."/>
            <person name="Wing R.A."/>
        </authorList>
    </citation>
    <scope>NUCLEOTIDE SEQUENCE [LARGE SCALE GENOMIC DNA]</scope>
    <source>
        <strain evidence="3">cv. OR44</strain>
    </source>
</reference>
<dbReference type="GO" id="GO:0010345">
    <property type="term" value="P:suberin biosynthetic process"/>
    <property type="evidence" value="ECO:0007669"/>
    <property type="project" value="TreeGrafter"/>
</dbReference>
<feature type="domain" description="Thioester reductase (TE)" evidence="2">
    <location>
        <begin position="17"/>
        <end position="316"/>
    </location>
</feature>
<keyword evidence="1" id="KW-0444">Lipid biosynthesis</keyword>
<dbReference type="GO" id="GO:0102965">
    <property type="term" value="F:alcohol-forming long-chain fatty acyl-CoA reductase activity"/>
    <property type="evidence" value="ECO:0007669"/>
    <property type="project" value="UniProtKB-EC"/>
</dbReference>
<dbReference type="EC" id="1.2.1.84" evidence="1"/>
<comment type="similarity">
    <text evidence="1">Belongs to the fatty acyl-CoA reductase family.</text>
</comment>
<dbReference type="InterPro" id="IPR013120">
    <property type="entry name" value="FAR_NAD-bd"/>
</dbReference>
<feature type="domain" description="Thioester reductase (TE)" evidence="2">
    <location>
        <begin position="481"/>
        <end position="619"/>
    </location>
</feature>
<sequence>MKTGGIAERFRDKTILITGSTGFLGKLLVEKILRVQPEVRKLYLLVRAPDAIAAEERVLTEVVGNGLFDVLREQYGAGFHSFIKEKIYALPGDVTHENFGLESNDILQLSQKVDIIVNGAATTNFMERYDVALATNTIGVVHLCQFAKQCDNLKMVLHVSTAYVAGEQAGQIFEKPFQIGTALRLDYQLDIEAELQLVDKIKSELGINSDSKLEKTTMRKLGLERAVHFGWPNTYTLTKAMGEMLLQQLGQDLPVVIVRPSMITSTFQEPMPGWIEQTRTIDVIFVAYNDQTLPCFIFDGSVIFDLIPGDMVINAMMAAINSQWNKQAQVIYHVTSSHQNPLPLSLIEESLYKYFHKNPRTSKDGKTIQNEKILTFNRLVYFQAYMILRYKMMRAANVLLGGIYTKNYYELNRGYNILMTVAKLFDDTNLRKLWKATAMDQNDDASIFNFDPKCINWSSYLVNTHIPAAIKYANNQKAKARMLVEKILRVQPEVRKLYLLVRAPDAAAAEERVLTEVVGKGLFDVLRKQHGAAFYSFIKKKICPLAGDVMHENVGLGSSEILRLSQEVDIIVNGAATTNFMEERYDVALATNTEGVVHLCHFAKQCDNLKMLLHVSTAMGEMLLRQLGGDLPVVIVRPSIITSTFQDPMPGWIEETRTIDAIFVAYNDQTLPCFIFDGSAIFDLIPGDMVISAMMAAINSHWNKQAQVIYHVTSAHQNPIQLSLIEESMYKYFHTNPRTSKDGESIKNKRVLMFKRFAYFQAYMALRFDDTNLRKLWKATAMDQNDASKFNFDPNCINWSSYLVKTHIPAAIMYANNSKMKTGHAQYGSR</sequence>
<dbReference type="Gramene" id="OMERI04G08000.2">
    <property type="protein sequence ID" value="OMERI04G08000.2"/>
    <property type="gene ID" value="OMERI04G08000"/>
</dbReference>
<dbReference type="PANTHER" id="PTHR11011">
    <property type="entry name" value="MALE STERILITY PROTEIN 2-RELATED"/>
    <property type="match status" value="1"/>
</dbReference>